<keyword evidence="5" id="KW-0472">Membrane</keyword>
<dbReference type="Gene3D" id="3.30.70.330">
    <property type="match status" value="1"/>
</dbReference>
<evidence type="ECO:0000313" key="9">
    <source>
        <dbReference type="Proteomes" id="UP000516260"/>
    </source>
</evidence>
<evidence type="ECO:0000313" key="8">
    <source>
        <dbReference type="EMBL" id="TNM95996.1"/>
    </source>
</evidence>
<feature type="compositionally biased region" description="Basic residues" evidence="4">
    <location>
        <begin position="108"/>
        <end position="118"/>
    </location>
</feature>
<organism evidence="8 9">
    <name type="scientific">Takifugu bimaculatus</name>
    <dbReference type="NCBI Taxonomy" id="433685"/>
    <lineage>
        <taxon>Eukaryota</taxon>
        <taxon>Metazoa</taxon>
        <taxon>Chordata</taxon>
        <taxon>Craniata</taxon>
        <taxon>Vertebrata</taxon>
        <taxon>Euteleostomi</taxon>
        <taxon>Actinopterygii</taxon>
        <taxon>Neopterygii</taxon>
        <taxon>Teleostei</taxon>
        <taxon>Neoteleostei</taxon>
        <taxon>Acanthomorphata</taxon>
        <taxon>Eupercaria</taxon>
        <taxon>Tetraodontiformes</taxon>
        <taxon>Tetradontoidea</taxon>
        <taxon>Tetraodontidae</taxon>
        <taxon>Takifugu</taxon>
    </lineage>
</organism>
<feature type="domain" description="RRM" evidence="6">
    <location>
        <begin position="394"/>
        <end position="466"/>
    </location>
</feature>
<accession>A0A4Z2BWQ8</accession>
<feature type="transmembrane region" description="Helical" evidence="5">
    <location>
        <begin position="394"/>
        <end position="415"/>
    </location>
</feature>
<feature type="compositionally biased region" description="Polar residues" evidence="4">
    <location>
        <begin position="151"/>
        <end position="166"/>
    </location>
</feature>
<keyword evidence="1" id="KW-0694">RNA-binding</keyword>
<keyword evidence="5" id="KW-0812">Transmembrane</keyword>
<protein>
    <recommendedName>
        <fullName evidence="10">C3H1-type domain-containing protein</fullName>
    </recommendedName>
</protein>
<keyword evidence="3" id="KW-0479">Metal-binding</keyword>
<dbReference type="PROSITE" id="PS50103">
    <property type="entry name" value="ZF_C3H1"/>
    <property type="match status" value="1"/>
</dbReference>
<comment type="caution">
    <text evidence="8">The sequence shown here is derived from an EMBL/GenBank/DDBJ whole genome shotgun (WGS) entry which is preliminary data.</text>
</comment>
<feature type="compositionally biased region" description="Acidic residues" evidence="4">
    <location>
        <begin position="175"/>
        <end position="197"/>
    </location>
</feature>
<dbReference type="InterPro" id="IPR000504">
    <property type="entry name" value="RRM_dom"/>
</dbReference>
<dbReference type="SMART" id="SM00360">
    <property type="entry name" value="RRM"/>
    <property type="match status" value="1"/>
</dbReference>
<keyword evidence="3" id="KW-0863">Zinc-finger</keyword>
<dbReference type="GO" id="GO:0008270">
    <property type="term" value="F:zinc ion binding"/>
    <property type="evidence" value="ECO:0007669"/>
    <property type="project" value="UniProtKB-KW"/>
</dbReference>
<dbReference type="Proteomes" id="UP000516260">
    <property type="component" value="Chromosome 18"/>
</dbReference>
<dbReference type="PANTHER" id="PTHR47678">
    <property type="entry name" value="TETRATRICOPEPTIDE REPEAT PROTEIN 31"/>
    <property type="match status" value="1"/>
</dbReference>
<dbReference type="InterPro" id="IPR019734">
    <property type="entry name" value="TPR_rpt"/>
</dbReference>
<keyword evidence="5" id="KW-1133">Transmembrane helix</keyword>
<dbReference type="SUPFAM" id="SSF54928">
    <property type="entry name" value="RNA-binding domain, RBD"/>
    <property type="match status" value="1"/>
</dbReference>
<dbReference type="GO" id="GO:0003723">
    <property type="term" value="F:RNA binding"/>
    <property type="evidence" value="ECO:0007669"/>
    <property type="project" value="UniProtKB-UniRule"/>
</dbReference>
<dbReference type="InterPro" id="IPR000571">
    <property type="entry name" value="Znf_CCCH"/>
</dbReference>
<feature type="domain" description="C3H1-type" evidence="7">
    <location>
        <begin position="472"/>
        <end position="498"/>
    </location>
</feature>
<evidence type="ECO:0000256" key="2">
    <source>
        <dbReference type="PROSITE-ProRule" id="PRU00339"/>
    </source>
</evidence>
<dbReference type="InterPro" id="IPR012677">
    <property type="entry name" value="Nucleotide-bd_a/b_plait_sf"/>
</dbReference>
<dbReference type="InterPro" id="IPR011990">
    <property type="entry name" value="TPR-like_helical_dom_sf"/>
</dbReference>
<dbReference type="Gene3D" id="1.25.40.10">
    <property type="entry name" value="Tetratricopeptide repeat domain"/>
    <property type="match status" value="1"/>
</dbReference>
<dbReference type="PROSITE" id="PS50005">
    <property type="entry name" value="TPR"/>
    <property type="match status" value="1"/>
</dbReference>
<feature type="zinc finger region" description="C3H1-type" evidence="3">
    <location>
        <begin position="472"/>
        <end position="498"/>
    </location>
</feature>
<dbReference type="PANTHER" id="PTHR47678:SF1">
    <property type="entry name" value="TETRATRICOPEPTIDE REPEAT PROTEIN 31"/>
    <property type="match status" value="1"/>
</dbReference>
<keyword evidence="2" id="KW-0802">TPR repeat</keyword>
<dbReference type="SUPFAM" id="SSF48452">
    <property type="entry name" value="TPR-like"/>
    <property type="match status" value="1"/>
</dbReference>
<evidence type="ECO:0000256" key="1">
    <source>
        <dbReference type="PROSITE-ProRule" id="PRU00176"/>
    </source>
</evidence>
<feature type="repeat" description="TPR" evidence="2">
    <location>
        <begin position="225"/>
        <end position="258"/>
    </location>
</feature>
<evidence type="ECO:0008006" key="10">
    <source>
        <dbReference type="Google" id="ProtNLM"/>
    </source>
</evidence>
<gene>
    <name evidence="8" type="ORF">fugu_017079</name>
</gene>
<dbReference type="AlphaFoldDB" id="A0A4Z2BWQ8"/>
<evidence type="ECO:0000256" key="4">
    <source>
        <dbReference type="SAM" id="MobiDB-lite"/>
    </source>
</evidence>
<name>A0A4Z2BWQ8_9TELE</name>
<feature type="compositionally biased region" description="Basic and acidic residues" evidence="4">
    <location>
        <begin position="119"/>
        <end position="145"/>
    </location>
</feature>
<keyword evidence="9" id="KW-1185">Reference proteome</keyword>
<dbReference type="PROSITE" id="PS50102">
    <property type="entry name" value="RRM"/>
    <property type="match status" value="1"/>
</dbReference>
<dbReference type="SMART" id="SM00028">
    <property type="entry name" value="TPR"/>
    <property type="match status" value="3"/>
</dbReference>
<evidence type="ECO:0000259" key="7">
    <source>
        <dbReference type="PROSITE" id="PS50103"/>
    </source>
</evidence>
<proteinExistence type="predicted"/>
<evidence type="ECO:0000256" key="3">
    <source>
        <dbReference type="PROSITE-ProRule" id="PRU00723"/>
    </source>
</evidence>
<feature type="compositionally biased region" description="Basic and acidic residues" evidence="4">
    <location>
        <begin position="86"/>
        <end position="107"/>
    </location>
</feature>
<evidence type="ECO:0000256" key="5">
    <source>
        <dbReference type="SAM" id="Phobius"/>
    </source>
</evidence>
<reference evidence="8 9" key="1">
    <citation type="submission" date="2019-04" db="EMBL/GenBank/DDBJ databases">
        <title>The sequence and de novo assembly of Takifugu bimaculatus genome using PacBio and Hi-C technologies.</title>
        <authorList>
            <person name="Xu P."/>
            <person name="Liu B."/>
            <person name="Zhou Z."/>
        </authorList>
    </citation>
    <scope>NUCLEOTIDE SEQUENCE [LARGE SCALE GENOMIC DNA]</scope>
    <source>
        <strain evidence="8">TB-2018</strain>
        <tissue evidence="8">Muscle</tissue>
    </source>
</reference>
<dbReference type="InterPro" id="IPR035979">
    <property type="entry name" value="RBD_domain_sf"/>
</dbReference>
<dbReference type="Pfam" id="PF00076">
    <property type="entry name" value="RRM_1"/>
    <property type="match status" value="1"/>
</dbReference>
<dbReference type="EMBL" id="SWLE01000010">
    <property type="protein sequence ID" value="TNM95996.1"/>
    <property type="molecule type" value="Genomic_DNA"/>
</dbReference>
<evidence type="ECO:0000259" key="6">
    <source>
        <dbReference type="PROSITE" id="PS50102"/>
    </source>
</evidence>
<dbReference type="CDD" id="cd00590">
    <property type="entry name" value="RRM_SF"/>
    <property type="match status" value="1"/>
</dbReference>
<feature type="region of interest" description="Disordered" evidence="4">
    <location>
        <begin position="86"/>
        <end position="212"/>
    </location>
</feature>
<sequence length="516" mass="59458">MPRKRNSVKPSAPIPGIREEPRVLLPFDSVVEYIHRRSFLNLITSGFFGLDEPILNTHQDYYHSYPYISPRNGLEPHPRIRELAEEEADKHAQELIEEEKRHKERTEKNRRKKLRKKEKRLEKQNAVKALSPDHEENSENHREADFIESDGGTNTPVESAETPNPTKSDERSEANEEEERSEANEEEERSEAHEEEENSVRTPEEDNAEMKMPNKQCDSFKMAKFLPASGMGFRLASSGQYELAVKFFTDAISYNPKEFKLFGNRSLCYERLQQYENACRDADVALLIEPKWIKGLFRKGKALCGLKRYYEASLVYREVMDLDSSSTEAKQELKRAQTLHLTEMGFSWAESSKALETHPTMEEAIESLFHGGKAFPELGISHSPRNRGFHPELFSVWVGVLAPSVTYVMLMQLFSRAGTVYSIKMLLEHQCAFVNYTRGEDCHRAIQHLDGMILEGAPLSVRYPSPSLCTDPCRSKECFFWRTMGCTRPDCIYKHDPNHRGIDRHKFTTGLGNFHT</sequence>
<keyword evidence="3" id="KW-0862">Zinc</keyword>